<evidence type="ECO:0000313" key="3">
    <source>
        <dbReference type="EMBL" id="EWS82579.1"/>
    </source>
</evidence>
<dbReference type="HOGENOM" id="CLU_027719_2_0_11"/>
<accession>Z9JWN6</accession>
<dbReference type="GO" id="GO:0016702">
    <property type="term" value="F:oxidoreductase activity, acting on single donors with incorporation of molecular oxygen, incorporation of two atoms of oxygen"/>
    <property type="evidence" value="ECO:0007669"/>
    <property type="project" value="InterPro"/>
</dbReference>
<evidence type="ECO:0000256" key="1">
    <source>
        <dbReference type="SAM" id="MobiDB-lite"/>
    </source>
</evidence>
<reference evidence="3 4" key="1">
    <citation type="submission" date="2014-02" db="EMBL/GenBank/DDBJ databases">
        <title>Genome sequence of Brachybacterium phenoliresistens strain W13A50.</title>
        <authorList>
            <person name="Wang X."/>
        </authorList>
    </citation>
    <scope>NUCLEOTIDE SEQUENCE [LARGE SCALE GENOMIC DNA]</scope>
    <source>
        <strain evidence="3 4">W13A50</strain>
    </source>
</reference>
<sequence>MTPIFPLRRTRRAFPAASEHGEATTPVDRSAAPTWEGRPLARPEEDVEDQGLSFDIGTLVSRRGAIGVIGAGSAAAVLAACSSGTGATDGTTGASASDAGGAEATASSSALGEEMPTETAGPYPGDGSNGADVLEISGVERSDITTSIDTGTVAAGAPLTLTMNIIDMVQDDGPMTGAAVYVWHCDAHGEYSMYSEAIADETYLRGVQVVGEDGTVTFTTIFPACYSGRWPHIHFEVFPDIASITDAGNAILTSQIALPEDVAETVYSDAEYDGSADNLSQVSLESDNVFSDGWDLQLAEVTGDMSTGFALSIDLPIDTSTAQQAAAAPAGGGGDMPPAGAMPSDGGGEPPAGGPGSAASGDGS</sequence>
<feature type="region of interest" description="Disordered" evidence="1">
    <location>
        <begin position="1"/>
        <end position="49"/>
    </location>
</feature>
<organism evidence="3 4">
    <name type="scientific">Brachybacterium phenoliresistens</name>
    <dbReference type="NCBI Taxonomy" id="396014"/>
    <lineage>
        <taxon>Bacteria</taxon>
        <taxon>Bacillati</taxon>
        <taxon>Actinomycetota</taxon>
        <taxon>Actinomycetes</taxon>
        <taxon>Micrococcales</taxon>
        <taxon>Dermabacteraceae</taxon>
        <taxon>Brachybacterium</taxon>
    </lineage>
</organism>
<dbReference type="GO" id="GO:0008199">
    <property type="term" value="F:ferric iron binding"/>
    <property type="evidence" value="ECO:0007669"/>
    <property type="project" value="InterPro"/>
</dbReference>
<dbReference type="EMBL" id="JDYK01000002">
    <property type="protein sequence ID" value="EWS82579.1"/>
    <property type="molecule type" value="Genomic_DNA"/>
</dbReference>
<evidence type="ECO:0000259" key="2">
    <source>
        <dbReference type="Pfam" id="PF00775"/>
    </source>
</evidence>
<dbReference type="InterPro" id="IPR000627">
    <property type="entry name" value="Intradiol_dOase_C"/>
</dbReference>
<evidence type="ECO:0000313" key="4">
    <source>
        <dbReference type="Proteomes" id="UP000023067"/>
    </source>
</evidence>
<dbReference type="Proteomes" id="UP000023067">
    <property type="component" value="Unassembled WGS sequence"/>
</dbReference>
<dbReference type="STRING" id="396014.BF93_05950"/>
<dbReference type="OrthoDB" id="9800887at2"/>
<dbReference type="eggNOG" id="COG3485">
    <property type="taxonomic scope" value="Bacteria"/>
</dbReference>
<dbReference type="SUPFAM" id="SSF49482">
    <property type="entry name" value="Aromatic compound dioxygenase"/>
    <property type="match status" value="1"/>
</dbReference>
<dbReference type="InterPro" id="IPR015889">
    <property type="entry name" value="Intradiol_dOase_core"/>
</dbReference>
<keyword evidence="3" id="KW-0223">Dioxygenase</keyword>
<keyword evidence="3" id="KW-0560">Oxidoreductase</keyword>
<feature type="region of interest" description="Disordered" evidence="1">
    <location>
        <begin position="322"/>
        <end position="364"/>
    </location>
</feature>
<feature type="compositionally biased region" description="Low complexity" evidence="1">
    <location>
        <begin position="86"/>
        <end position="112"/>
    </location>
</feature>
<dbReference type="PANTHER" id="PTHR34315">
    <property type="match status" value="1"/>
</dbReference>
<proteinExistence type="predicted"/>
<dbReference type="RefSeq" id="WP_038370064.1">
    <property type="nucleotide sequence ID" value="NZ_KK069988.1"/>
</dbReference>
<dbReference type="Pfam" id="PF00775">
    <property type="entry name" value="Dioxygenase_C"/>
    <property type="match status" value="1"/>
</dbReference>
<dbReference type="AlphaFoldDB" id="Z9JWN6"/>
<dbReference type="PANTHER" id="PTHR34315:SF1">
    <property type="entry name" value="INTRADIOL RING-CLEAVAGE DIOXYGENASES DOMAIN-CONTAINING PROTEIN-RELATED"/>
    <property type="match status" value="1"/>
</dbReference>
<dbReference type="Gene3D" id="2.60.130.10">
    <property type="entry name" value="Aromatic compound dioxygenase"/>
    <property type="match status" value="1"/>
</dbReference>
<feature type="region of interest" description="Disordered" evidence="1">
    <location>
        <begin position="86"/>
        <end position="129"/>
    </location>
</feature>
<name>Z9JWN6_9MICO</name>
<gene>
    <name evidence="3" type="ORF">BF93_05950</name>
</gene>
<keyword evidence="4" id="KW-1185">Reference proteome</keyword>
<feature type="compositionally biased region" description="Gly residues" evidence="1">
    <location>
        <begin position="345"/>
        <end position="364"/>
    </location>
</feature>
<feature type="domain" description="Intradiol ring-cleavage dioxygenases" evidence="2">
    <location>
        <begin position="151"/>
        <end position="228"/>
    </location>
</feature>
<protein>
    <submittedName>
        <fullName evidence="3">3,4-dioxygenase subunit beta</fullName>
    </submittedName>
</protein>
<comment type="caution">
    <text evidence="3">The sequence shown here is derived from an EMBL/GenBank/DDBJ whole genome shotgun (WGS) entry which is preliminary data.</text>
</comment>
<dbReference type="PATRIC" id="fig|396014.3.peg.190"/>